<sequence length="73" mass="8168">MLPASPMMCLPMTALSGISRLALCRLPLRLPRYRSRCPSPTAQPPPSPALRRPLRARPRVSRRARRPASLPSR</sequence>
<organism evidence="2 3">
    <name type="scientific">Sphaerosporella brunnea</name>
    <dbReference type="NCBI Taxonomy" id="1250544"/>
    <lineage>
        <taxon>Eukaryota</taxon>
        <taxon>Fungi</taxon>
        <taxon>Dikarya</taxon>
        <taxon>Ascomycota</taxon>
        <taxon>Pezizomycotina</taxon>
        <taxon>Pezizomycetes</taxon>
        <taxon>Pezizales</taxon>
        <taxon>Pyronemataceae</taxon>
        <taxon>Sphaerosporella</taxon>
    </lineage>
</organism>
<evidence type="ECO:0000313" key="2">
    <source>
        <dbReference type="EMBL" id="KAA8903970.1"/>
    </source>
</evidence>
<comment type="caution">
    <text evidence="2">The sequence shown here is derived from an EMBL/GenBank/DDBJ whole genome shotgun (WGS) entry which is preliminary data.</text>
</comment>
<name>A0A5J5EUZ6_9PEZI</name>
<dbReference type="EMBL" id="VXIS01000113">
    <property type="protein sequence ID" value="KAA8903970.1"/>
    <property type="molecule type" value="Genomic_DNA"/>
</dbReference>
<evidence type="ECO:0000313" key="3">
    <source>
        <dbReference type="Proteomes" id="UP000326924"/>
    </source>
</evidence>
<proteinExistence type="predicted"/>
<reference evidence="2 3" key="1">
    <citation type="submission" date="2019-09" db="EMBL/GenBank/DDBJ databases">
        <title>Draft genome of the ectomycorrhizal ascomycete Sphaerosporella brunnea.</title>
        <authorList>
            <consortium name="DOE Joint Genome Institute"/>
            <person name="Benucci G.M."/>
            <person name="Marozzi G."/>
            <person name="Antonielli L."/>
            <person name="Sanchez S."/>
            <person name="Marco P."/>
            <person name="Wang X."/>
            <person name="Falini L.B."/>
            <person name="Barry K."/>
            <person name="Haridas S."/>
            <person name="Lipzen A."/>
            <person name="Labutti K."/>
            <person name="Grigoriev I.V."/>
            <person name="Murat C."/>
            <person name="Martin F."/>
            <person name="Albertini E."/>
            <person name="Donnini D."/>
            <person name="Bonito G."/>
        </authorList>
    </citation>
    <scope>NUCLEOTIDE SEQUENCE [LARGE SCALE GENOMIC DNA]</scope>
    <source>
        <strain evidence="2 3">Sb_GMNB300</strain>
    </source>
</reference>
<feature type="compositionally biased region" description="Basic residues" evidence="1">
    <location>
        <begin position="52"/>
        <end position="66"/>
    </location>
</feature>
<dbReference type="AlphaFoldDB" id="A0A5J5EUZ6"/>
<feature type="region of interest" description="Disordered" evidence="1">
    <location>
        <begin position="33"/>
        <end position="73"/>
    </location>
</feature>
<protein>
    <submittedName>
        <fullName evidence="2">Uncharacterized protein</fullName>
    </submittedName>
</protein>
<dbReference type="InParanoid" id="A0A5J5EUZ6"/>
<keyword evidence="3" id="KW-1185">Reference proteome</keyword>
<dbReference type="Proteomes" id="UP000326924">
    <property type="component" value="Unassembled WGS sequence"/>
</dbReference>
<accession>A0A5J5EUZ6</accession>
<evidence type="ECO:0000256" key="1">
    <source>
        <dbReference type="SAM" id="MobiDB-lite"/>
    </source>
</evidence>
<gene>
    <name evidence="2" type="ORF">FN846DRAFT_953232</name>
</gene>